<organism evidence="1 2">
    <name type="scientific">Maribacter luteus</name>
    <dbReference type="NCBI Taxonomy" id="2594478"/>
    <lineage>
        <taxon>Bacteria</taxon>
        <taxon>Pseudomonadati</taxon>
        <taxon>Bacteroidota</taxon>
        <taxon>Flavobacteriia</taxon>
        <taxon>Flavobacteriales</taxon>
        <taxon>Flavobacteriaceae</taxon>
        <taxon>Maribacter</taxon>
    </lineage>
</organism>
<sequence>MKDYVTSLLGLGLIAFLSTSFSPKKNVFESYGNLTQNMVFNTDGLYFAEFYDYIFRGHFENIEMKREDTDFLMIFEQYLRAYGRQCDDYLPANKVKIMDEVCARKEESFNMYGDLLSSVCVEYTWVPSGLYAKPDLYNAKMEVDRIQRSMGLQTVMSMIMDPNAMGNSVDMIHKANGLKNDMARMFTLNPGNSAGIKRFEENLKLFALQKPGIRMQESSKFAVMKKSGGPTGAQNLGALINDLIVNQAKTWAFNKYVPSSVSGVRIESTDNQGRPKSVRANYSFKGFGNSSNGWVQITFVDGLPECMYFFDFPSNCKTPNSSIVASYAQGDYKK</sequence>
<accession>A0A6I2MJP7</accession>
<dbReference type="OrthoDB" id="8482296at2"/>
<evidence type="ECO:0000313" key="1">
    <source>
        <dbReference type="EMBL" id="MRX62800.1"/>
    </source>
</evidence>
<keyword evidence="2" id="KW-1185">Reference proteome</keyword>
<dbReference type="AlphaFoldDB" id="A0A6I2MJP7"/>
<name>A0A6I2MJP7_9FLAO</name>
<dbReference type="Proteomes" id="UP000443153">
    <property type="component" value="Unassembled WGS sequence"/>
</dbReference>
<proteinExistence type="predicted"/>
<reference evidence="1 2" key="1">
    <citation type="submission" date="2019-11" db="EMBL/GenBank/DDBJ databases">
        <title>Maribacter lutea sp. nov., a marine bacterium isolated from intertidal sand.</title>
        <authorList>
            <person name="Liu A."/>
        </authorList>
    </citation>
    <scope>NUCLEOTIDE SEQUENCE [LARGE SCALE GENOMIC DNA]</scope>
    <source>
        <strain evidence="1 2">RZ05</strain>
    </source>
</reference>
<dbReference type="RefSeq" id="WP_154362989.1">
    <property type="nucleotide sequence ID" value="NZ_WKJH01000001.1"/>
</dbReference>
<evidence type="ECO:0000313" key="2">
    <source>
        <dbReference type="Proteomes" id="UP000443153"/>
    </source>
</evidence>
<gene>
    <name evidence="1" type="ORF">GJ691_01350</name>
</gene>
<dbReference type="EMBL" id="WKJH01000001">
    <property type="protein sequence ID" value="MRX62800.1"/>
    <property type="molecule type" value="Genomic_DNA"/>
</dbReference>
<comment type="caution">
    <text evidence="1">The sequence shown here is derived from an EMBL/GenBank/DDBJ whole genome shotgun (WGS) entry which is preliminary data.</text>
</comment>
<protein>
    <submittedName>
        <fullName evidence="1">Uncharacterized protein</fullName>
    </submittedName>
</protein>